<dbReference type="InterPro" id="IPR021858">
    <property type="entry name" value="Fun_TF"/>
</dbReference>
<dbReference type="EMBL" id="FJOG01000020">
    <property type="protein sequence ID" value="CZR62086.1"/>
    <property type="molecule type" value="Genomic_DNA"/>
</dbReference>
<dbReference type="InterPro" id="IPR036864">
    <property type="entry name" value="Zn2-C6_fun-type_DNA-bd_sf"/>
</dbReference>
<keyword evidence="1" id="KW-0479">Metal-binding</keyword>
<dbReference type="Pfam" id="PF11951">
    <property type="entry name" value="Fungal_trans_2"/>
    <property type="match status" value="1"/>
</dbReference>
<dbReference type="InterPro" id="IPR001138">
    <property type="entry name" value="Zn2Cys6_DnaBD"/>
</dbReference>
<dbReference type="Pfam" id="PF00172">
    <property type="entry name" value="Zn_clus"/>
    <property type="match status" value="1"/>
</dbReference>
<evidence type="ECO:0000313" key="9">
    <source>
        <dbReference type="EMBL" id="CZR62086.1"/>
    </source>
</evidence>
<dbReference type="STRING" id="576137.A0A1L7XAS0"/>
<dbReference type="SUPFAM" id="SSF57701">
    <property type="entry name" value="Zn2/Cys6 DNA-binding domain"/>
    <property type="match status" value="1"/>
</dbReference>
<feature type="region of interest" description="Disordered" evidence="7">
    <location>
        <begin position="199"/>
        <end position="222"/>
    </location>
</feature>
<sequence>MRRGERSRLAADPLVGFLQCRLVTSPVTNNLGHHFPCPAAKSDSGAAISSPHDEAEEATCVHRPNTVSRAKSASLDDMASSVGTLSGVWVTLCGCTYNKKCVRLRNLEKLEYFAANLVPKCLGAGDVLNDNLVETIPLLSGATQYTRHPRTLDRLRKWKLEGEVKSELIRRVKCDEQKPSCARCTSTGRKCDGYTNMPVSRSGSRSVSPNKGMASSHSSLDPSQKIRLPTFDDAKQLQSFEFFINSTCTVSPVYYGADFWSTRVLQLSLSEPAIRYALCSLSTLHRSVKAAAPNGIRVIDDENKTYSLQQYTNAVNHTQKLLAESSSGSEEMVIKGLVACILFVC</sequence>
<feature type="domain" description="Zn(2)-C6 fungal-type" evidence="8">
    <location>
        <begin position="170"/>
        <end position="196"/>
    </location>
</feature>
<keyword evidence="5" id="KW-0804">Transcription</keyword>
<protein>
    <recommendedName>
        <fullName evidence="8">Zn(2)-C6 fungal-type domain-containing protein</fullName>
    </recommendedName>
</protein>
<evidence type="ECO:0000256" key="1">
    <source>
        <dbReference type="ARBA" id="ARBA00022723"/>
    </source>
</evidence>
<dbReference type="AlphaFoldDB" id="A0A1L7XAS0"/>
<keyword evidence="10" id="KW-1185">Reference proteome</keyword>
<keyword evidence="4" id="KW-0238">DNA-binding</keyword>
<evidence type="ECO:0000256" key="3">
    <source>
        <dbReference type="ARBA" id="ARBA00023015"/>
    </source>
</evidence>
<keyword evidence="6" id="KW-0539">Nucleus</keyword>
<feature type="compositionally biased region" description="Polar residues" evidence="7">
    <location>
        <begin position="213"/>
        <end position="222"/>
    </location>
</feature>
<dbReference type="GO" id="GO:0003677">
    <property type="term" value="F:DNA binding"/>
    <property type="evidence" value="ECO:0007669"/>
    <property type="project" value="UniProtKB-KW"/>
</dbReference>
<dbReference type="Gene3D" id="4.10.240.10">
    <property type="entry name" value="Zn(2)-C6 fungal-type DNA-binding domain"/>
    <property type="match status" value="1"/>
</dbReference>
<evidence type="ECO:0000313" key="10">
    <source>
        <dbReference type="Proteomes" id="UP000184330"/>
    </source>
</evidence>
<dbReference type="GO" id="GO:0008270">
    <property type="term" value="F:zinc ion binding"/>
    <property type="evidence" value="ECO:0007669"/>
    <property type="project" value="InterPro"/>
</dbReference>
<organism evidence="9 10">
    <name type="scientific">Phialocephala subalpina</name>
    <dbReference type="NCBI Taxonomy" id="576137"/>
    <lineage>
        <taxon>Eukaryota</taxon>
        <taxon>Fungi</taxon>
        <taxon>Dikarya</taxon>
        <taxon>Ascomycota</taxon>
        <taxon>Pezizomycotina</taxon>
        <taxon>Leotiomycetes</taxon>
        <taxon>Helotiales</taxon>
        <taxon>Mollisiaceae</taxon>
        <taxon>Phialocephala</taxon>
        <taxon>Phialocephala fortinii species complex</taxon>
    </lineage>
</organism>
<dbReference type="PANTHER" id="PTHR36206:SF12">
    <property type="entry name" value="ASPERCRYPTIN BIOSYNTHESIS CLUSTER-SPECIFIC TRANSCRIPTION REGULATOR ATNN-RELATED"/>
    <property type="match status" value="1"/>
</dbReference>
<dbReference type="InterPro" id="IPR052360">
    <property type="entry name" value="Transcr_Regulatory_Proteins"/>
</dbReference>
<evidence type="ECO:0000256" key="4">
    <source>
        <dbReference type="ARBA" id="ARBA00023125"/>
    </source>
</evidence>
<name>A0A1L7XAS0_9HELO</name>
<evidence type="ECO:0000256" key="6">
    <source>
        <dbReference type="ARBA" id="ARBA00023242"/>
    </source>
</evidence>
<evidence type="ECO:0000256" key="7">
    <source>
        <dbReference type="SAM" id="MobiDB-lite"/>
    </source>
</evidence>
<accession>A0A1L7XAS0</accession>
<keyword evidence="3" id="KW-0805">Transcription regulation</keyword>
<proteinExistence type="predicted"/>
<evidence type="ECO:0000256" key="5">
    <source>
        <dbReference type="ARBA" id="ARBA00023163"/>
    </source>
</evidence>
<feature type="compositionally biased region" description="Low complexity" evidence="7">
    <location>
        <begin position="199"/>
        <end position="209"/>
    </location>
</feature>
<keyword evidence="2" id="KW-0862">Zinc</keyword>
<dbReference type="PANTHER" id="PTHR36206">
    <property type="entry name" value="ASPERCRYPTIN BIOSYNTHESIS CLUSTER-SPECIFIC TRANSCRIPTION REGULATOR ATNN-RELATED"/>
    <property type="match status" value="1"/>
</dbReference>
<gene>
    <name evidence="9" type="ORF">PAC_11983</name>
</gene>
<dbReference type="CDD" id="cd00067">
    <property type="entry name" value="GAL4"/>
    <property type="match status" value="1"/>
</dbReference>
<evidence type="ECO:0000259" key="8">
    <source>
        <dbReference type="Pfam" id="PF00172"/>
    </source>
</evidence>
<dbReference type="OrthoDB" id="2593732at2759"/>
<reference evidence="9 10" key="1">
    <citation type="submission" date="2016-03" db="EMBL/GenBank/DDBJ databases">
        <authorList>
            <person name="Ploux O."/>
        </authorList>
    </citation>
    <scope>NUCLEOTIDE SEQUENCE [LARGE SCALE GENOMIC DNA]</scope>
    <source>
        <strain evidence="9 10">UAMH 11012</strain>
    </source>
</reference>
<dbReference type="Proteomes" id="UP000184330">
    <property type="component" value="Unassembled WGS sequence"/>
</dbReference>
<dbReference type="GO" id="GO:0000981">
    <property type="term" value="F:DNA-binding transcription factor activity, RNA polymerase II-specific"/>
    <property type="evidence" value="ECO:0007669"/>
    <property type="project" value="InterPro"/>
</dbReference>
<evidence type="ECO:0000256" key="2">
    <source>
        <dbReference type="ARBA" id="ARBA00022833"/>
    </source>
</evidence>